<gene>
    <name evidence="1" type="ordered locus">Clim_0489</name>
</gene>
<reference evidence="1 2" key="1">
    <citation type="submission" date="2008-05" db="EMBL/GenBank/DDBJ databases">
        <title>Complete sequence of Chlorobium limicola DSM 245.</title>
        <authorList>
            <consortium name="US DOE Joint Genome Institute"/>
            <person name="Lucas S."/>
            <person name="Copeland A."/>
            <person name="Lapidus A."/>
            <person name="Glavina del Rio T."/>
            <person name="Dalin E."/>
            <person name="Tice H."/>
            <person name="Bruce D."/>
            <person name="Goodwin L."/>
            <person name="Pitluck S."/>
            <person name="Schmutz J."/>
            <person name="Larimer F."/>
            <person name="Land M."/>
            <person name="Hauser L."/>
            <person name="Kyrpides N."/>
            <person name="Ovchinnikova G."/>
            <person name="Zhao F."/>
            <person name="Li T."/>
            <person name="Liu Z."/>
            <person name="Overmann J."/>
            <person name="Bryant D.A."/>
            <person name="Richardson P."/>
        </authorList>
    </citation>
    <scope>NUCLEOTIDE SEQUENCE [LARGE SCALE GENOMIC DNA]</scope>
    <source>
        <strain evidence="2">DSM 245 / NBRC 103803 / 6330</strain>
    </source>
</reference>
<protein>
    <submittedName>
        <fullName evidence="1">Uncharacterized protein</fullName>
    </submittedName>
</protein>
<organism evidence="1 2">
    <name type="scientific">Chlorobium limicola (strain DSM 245 / NBRC 103803 / 6330)</name>
    <dbReference type="NCBI Taxonomy" id="290315"/>
    <lineage>
        <taxon>Bacteria</taxon>
        <taxon>Pseudomonadati</taxon>
        <taxon>Chlorobiota</taxon>
        <taxon>Chlorobiia</taxon>
        <taxon>Chlorobiales</taxon>
        <taxon>Chlorobiaceae</taxon>
        <taxon>Chlorobium/Pelodictyon group</taxon>
        <taxon>Chlorobium</taxon>
    </lineage>
</organism>
<evidence type="ECO:0000313" key="2">
    <source>
        <dbReference type="Proteomes" id="UP000008841"/>
    </source>
</evidence>
<dbReference type="Proteomes" id="UP000008841">
    <property type="component" value="Chromosome"/>
</dbReference>
<dbReference type="EMBL" id="CP001097">
    <property type="protein sequence ID" value="ACD89582.1"/>
    <property type="molecule type" value="Genomic_DNA"/>
</dbReference>
<sequence length="37" mass="4380">MLIILLIHTVNLILIHGFEHTNIDKEKTIPTVRSHRY</sequence>
<dbReference type="AlphaFoldDB" id="B3EGE5"/>
<dbReference type="KEGG" id="cli:Clim_0489"/>
<evidence type="ECO:0000313" key="1">
    <source>
        <dbReference type="EMBL" id="ACD89582.1"/>
    </source>
</evidence>
<dbReference type="HOGENOM" id="CLU_3341932_0_0_10"/>
<name>B3EGE5_CHLL2</name>
<proteinExistence type="predicted"/>
<accession>B3EGE5</accession>